<protein>
    <submittedName>
        <fullName evidence="3">Uncharacterized protein</fullName>
    </submittedName>
</protein>
<keyword evidence="4" id="KW-1185">Reference proteome</keyword>
<evidence type="ECO:0000256" key="1">
    <source>
        <dbReference type="SAM" id="Coils"/>
    </source>
</evidence>
<feature type="coiled-coil region" evidence="1">
    <location>
        <begin position="158"/>
        <end position="214"/>
    </location>
</feature>
<gene>
    <name evidence="3" type="ORF">BCR34DRAFT_552004</name>
</gene>
<evidence type="ECO:0000256" key="2">
    <source>
        <dbReference type="SAM" id="MobiDB-lite"/>
    </source>
</evidence>
<accession>A0A1Y2AA83</accession>
<name>A0A1Y2AA83_9PLEO</name>
<feature type="compositionally biased region" description="Basic and acidic residues" evidence="2">
    <location>
        <begin position="1"/>
        <end position="10"/>
    </location>
</feature>
<keyword evidence="1" id="KW-0175">Coiled coil</keyword>
<comment type="caution">
    <text evidence="3">The sequence shown here is derived from an EMBL/GenBank/DDBJ whole genome shotgun (WGS) entry which is preliminary data.</text>
</comment>
<feature type="region of interest" description="Disordered" evidence="2">
    <location>
        <begin position="57"/>
        <end position="140"/>
    </location>
</feature>
<feature type="compositionally biased region" description="Low complexity" evidence="2">
    <location>
        <begin position="59"/>
        <end position="73"/>
    </location>
</feature>
<proteinExistence type="predicted"/>
<evidence type="ECO:0000313" key="4">
    <source>
        <dbReference type="Proteomes" id="UP000193144"/>
    </source>
</evidence>
<dbReference type="EMBL" id="MCFA01000002">
    <property type="protein sequence ID" value="ORY19412.1"/>
    <property type="molecule type" value="Genomic_DNA"/>
</dbReference>
<dbReference type="AlphaFoldDB" id="A0A1Y2AA83"/>
<organism evidence="3 4">
    <name type="scientific">Clohesyomyces aquaticus</name>
    <dbReference type="NCBI Taxonomy" id="1231657"/>
    <lineage>
        <taxon>Eukaryota</taxon>
        <taxon>Fungi</taxon>
        <taxon>Dikarya</taxon>
        <taxon>Ascomycota</taxon>
        <taxon>Pezizomycotina</taxon>
        <taxon>Dothideomycetes</taxon>
        <taxon>Pleosporomycetidae</taxon>
        <taxon>Pleosporales</taxon>
        <taxon>Lindgomycetaceae</taxon>
        <taxon>Clohesyomyces</taxon>
    </lineage>
</organism>
<dbReference type="OrthoDB" id="3800885at2759"/>
<evidence type="ECO:0000313" key="3">
    <source>
        <dbReference type="EMBL" id="ORY19412.1"/>
    </source>
</evidence>
<sequence>MIEAIVDRISESTTTNHNEPSPVSAVDLGLVPDFSRPIGWGSFYDRYGVAGITPEDLYSSSSSDSPDTDSLGSQTPLPNGVPPSRPSTRSPNPNPSPSSTLPARAPSHSRPTGLPPLNLANGLSTPTLLSPDPPSPPLSQTYASLFQESTLATQTQLIHDLHTIIDDLRARNQNLEERTLPQLESLVERHSVRIEELEALVGALDEEVGDLRAVLDWCGGLLRRAWEREEEVVGWCDGVEERRREARGLMRLVLQTLGKRNTWGTVLAKVGKSMSARRGSRNVSETIKLENLESGAELQNQVLGRTELGDVAWLAERNLRMLKEEIEGMADLVTDFMNKYQGVSDEESAGGSPLPGSVRDV</sequence>
<reference evidence="3 4" key="1">
    <citation type="submission" date="2016-07" db="EMBL/GenBank/DDBJ databases">
        <title>Pervasive Adenine N6-methylation of Active Genes in Fungi.</title>
        <authorList>
            <consortium name="DOE Joint Genome Institute"/>
            <person name="Mondo S.J."/>
            <person name="Dannebaum R.O."/>
            <person name="Kuo R.C."/>
            <person name="Labutti K."/>
            <person name="Haridas S."/>
            <person name="Kuo A."/>
            <person name="Salamov A."/>
            <person name="Ahrendt S.R."/>
            <person name="Lipzen A."/>
            <person name="Sullivan W."/>
            <person name="Andreopoulos W.B."/>
            <person name="Clum A."/>
            <person name="Lindquist E."/>
            <person name="Daum C."/>
            <person name="Ramamoorthy G.K."/>
            <person name="Gryganskyi A."/>
            <person name="Culley D."/>
            <person name="Magnuson J.K."/>
            <person name="James T.Y."/>
            <person name="O'Malley M.A."/>
            <person name="Stajich J.E."/>
            <person name="Spatafora J.W."/>
            <person name="Visel A."/>
            <person name="Grigoriev I.V."/>
        </authorList>
    </citation>
    <scope>NUCLEOTIDE SEQUENCE [LARGE SCALE GENOMIC DNA]</scope>
    <source>
        <strain evidence="3 4">CBS 115471</strain>
    </source>
</reference>
<dbReference type="Proteomes" id="UP000193144">
    <property type="component" value="Unassembled WGS sequence"/>
</dbReference>
<feature type="compositionally biased region" description="Polar residues" evidence="2">
    <location>
        <begin position="11"/>
        <end position="21"/>
    </location>
</feature>
<feature type="region of interest" description="Disordered" evidence="2">
    <location>
        <begin position="1"/>
        <end position="24"/>
    </location>
</feature>